<gene>
    <name evidence="2" type="ordered locus">AALP_Aa6g202300</name>
</gene>
<organism evidence="2 3">
    <name type="scientific">Arabis alpina</name>
    <name type="common">Alpine rock-cress</name>
    <dbReference type="NCBI Taxonomy" id="50452"/>
    <lineage>
        <taxon>Eukaryota</taxon>
        <taxon>Viridiplantae</taxon>
        <taxon>Streptophyta</taxon>
        <taxon>Embryophyta</taxon>
        <taxon>Tracheophyta</taxon>
        <taxon>Spermatophyta</taxon>
        <taxon>Magnoliopsida</taxon>
        <taxon>eudicotyledons</taxon>
        <taxon>Gunneridae</taxon>
        <taxon>Pentapetalae</taxon>
        <taxon>rosids</taxon>
        <taxon>malvids</taxon>
        <taxon>Brassicales</taxon>
        <taxon>Brassicaceae</taxon>
        <taxon>Arabideae</taxon>
        <taxon>Arabis</taxon>
    </lineage>
</organism>
<evidence type="ECO:0000256" key="1">
    <source>
        <dbReference type="SAM" id="MobiDB-lite"/>
    </source>
</evidence>
<proteinExistence type="predicted"/>
<name>A0A087GQH9_ARAAL</name>
<reference evidence="3" key="1">
    <citation type="journal article" date="2015" name="Nat. Plants">
        <title>Genome expansion of Arabis alpina linked with retrotransposition and reduced symmetric DNA methylation.</title>
        <authorList>
            <person name="Willing E.M."/>
            <person name="Rawat V."/>
            <person name="Mandakova T."/>
            <person name="Maumus F."/>
            <person name="James G.V."/>
            <person name="Nordstroem K.J."/>
            <person name="Becker C."/>
            <person name="Warthmann N."/>
            <person name="Chica C."/>
            <person name="Szarzynska B."/>
            <person name="Zytnicki M."/>
            <person name="Albani M.C."/>
            <person name="Kiefer C."/>
            <person name="Bergonzi S."/>
            <person name="Castaings L."/>
            <person name="Mateos J.L."/>
            <person name="Berns M.C."/>
            <person name="Bujdoso N."/>
            <person name="Piofczyk T."/>
            <person name="de Lorenzo L."/>
            <person name="Barrero-Sicilia C."/>
            <person name="Mateos I."/>
            <person name="Piednoel M."/>
            <person name="Hagmann J."/>
            <person name="Chen-Min-Tao R."/>
            <person name="Iglesias-Fernandez R."/>
            <person name="Schuster S.C."/>
            <person name="Alonso-Blanco C."/>
            <person name="Roudier F."/>
            <person name="Carbonero P."/>
            <person name="Paz-Ares J."/>
            <person name="Davis S.J."/>
            <person name="Pecinka A."/>
            <person name="Quesneville H."/>
            <person name="Colot V."/>
            <person name="Lysak M.A."/>
            <person name="Weigel D."/>
            <person name="Coupland G."/>
            <person name="Schneeberger K."/>
        </authorList>
    </citation>
    <scope>NUCLEOTIDE SEQUENCE [LARGE SCALE GENOMIC DNA]</scope>
    <source>
        <strain evidence="3">cv. Pajares</strain>
    </source>
</reference>
<keyword evidence="3" id="KW-1185">Reference proteome</keyword>
<sequence length="85" mass="9714">MTISLSPRIPTQRRISINASSESRNRKHTKTQTQTQTQKGDCSSKRKKQEFRRCNCSHQTMASSPRREKSYPKREKAMEGEASGG</sequence>
<evidence type="ECO:0000313" key="2">
    <source>
        <dbReference type="EMBL" id="KFK32131.1"/>
    </source>
</evidence>
<dbReference type="AlphaFoldDB" id="A0A087GQH9"/>
<feature type="compositionally biased region" description="Basic and acidic residues" evidence="1">
    <location>
        <begin position="65"/>
        <end position="79"/>
    </location>
</feature>
<dbReference type="Proteomes" id="UP000029120">
    <property type="component" value="Chromosome 6"/>
</dbReference>
<evidence type="ECO:0000313" key="3">
    <source>
        <dbReference type="Proteomes" id="UP000029120"/>
    </source>
</evidence>
<dbReference type="Gramene" id="KFK32131">
    <property type="protein sequence ID" value="KFK32131"/>
    <property type="gene ID" value="AALP_AA6G202300"/>
</dbReference>
<protein>
    <submittedName>
        <fullName evidence="2">Uncharacterized protein</fullName>
    </submittedName>
</protein>
<accession>A0A087GQH9</accession>
<feature type="compositionally biased region" description="Polar residues" evidence="1">
    <location>
        <begin position="13"/>
        <end position="22"/>
    </location>
</feature>
<feature type="region of interest" description="Disordered" evidence="1">
    <location>
        <begin position="1"/>
        <end position="85"/>
    </location>
</feature>
<dbReference type="EMBL" id="CM002874">
    <property type="protein sequence ID" value="KFK32131.1"/>
    <property type="molecule type" value="Genomic_DNA"/>
</dbReference>